<proteinExistence type="predicted"/>
<dbReference type="GO" id="GO:0003924">
    <property type="term" value="F:GTPase activity"/>
    <property type="evidence" value="ECO:0007669"/>
    <property type="project" value="InterPro"/>
</dbReference>
<evidence type="ECO:0000313" key="3">
    <source>
        <dbReference type="EMBL" id="AAC07468.1"/>
    </source>
</evidence>
<dbReference type="GO" id="GO:0005525">
    <property type="term" value="F:GTP binding"/>
    <property type="evidence" value="ECO:0007669"/>
    <property type="project" value="UniProtKB-KW"/>
</dbReference>
<dbReference type="HOGENOM" id="CLU_077110_0_0_0"/>
<name>O67509_AQUAE</name>
<keyword evidence="4" id="KW-1185">Reference proteome</keyword>
<dbReference type="RefSeq" id="WP_010881012.1">
    <property type="nucleotide sequence ID" value="NC_000918.1"/>
</dbReference>
<dbReference type="PIR" id="C70435">
    <property type="entry name" value="C70435"/>
</dbReference>
<organism evidence="3 4">
    <name type="scientific">Aquifex aeolicus (strain VF5)</name>
    <dbReference type="NCBI Taxonomy" id="224324"/>
    <lineage>
        <taxon>Bacteria</taxon>
        <taxon>Pseudomonadati</taxon>
        <taxon>Aquificota</taxon>
        <taxon>Aquificia</taxon>
        <taxon>Aquificales</taxon>
        <taxon>Aquificaceae</taxon>
        <taxon>Aquifex</taxon>
    </lineage>
</organism>
<evidence type="ECO:0000313" key="4">
    <source>
        <dbReference type="Proteomes" id="UP000000798"/>
    </source>
</evidence>
<dbReference type="OrthoDB" id="9779858at2"/>
<protein>
    <submittedName>
        <fullName evidence="3">Gliding motility protein</fullName>
    </submittedName>
</protein>
<dbReference type="PANTHER" id="PTHR42708">
    <property type="entry name" value="ATP/GTP-BINDING PROTEIN-RELATED"/>
    <property type="match status" value="1"/>
</dbReference>
<dbReference type="EMBL" id="AE000657">
    <property type="protein sequence ID" value="AAC07468.1"/>
    <property type="molecule type" value="Genomic_DNA"/>
</dbReference>
<gene>
    <name evidence="3" type="primary">mglA1</name>
    <name evidence="3" type="ordered locus">aq_1560</name>
</gene>
<accession>O67509</accession>
<dbReference type="EnsemblBacteria" id="AAC07468">
    <property type="protein sequence ID" value="AAC07468"/>
    <property type="gene ID" value="aq_1560"/>
</dbReference>
<dbReference type="eggNOG" id="COG1100">
    <property type="taxonomic scope" value="Bacteria"/>
</dbReference>
<dbReference type="PRINTS" id="PR00449">
    <property type="entry name" value="RASTRNSFRMNG"/>
</dbReference>
<keyword evidence="1" id="KW-0547">Nucleotide-binding</keyword>
<dbReference type="InterPro" id="IPR006689">
    <property type="entry name" value="Small_GTPase_ARF/SAR"/>
</dbReference>
<keyword evidence="2" id="KW-0342">GTP-binding</keyword>
<dbReference type="InterPro" id="IPR027417">
    <property type="entry name" value="P-loop_NTPase"/>
</dbReference>
<dbReference type="CDD" id="cd00882">
    <property type="entry name" value="Ras_like_GTPase"/>
    <property type="match status" value="1"/>
</dbReference>
<dbReference type="SUPFAM" id="SSF52540">
    <property type="entry name" value="P-loop containing nucleoside triphosphate hydrolases"/>
    <property type="match status" value="1"/>
</dbReference>
<dbReference type="Gene3D" id="3.40.50.300">
    <property type="entry name" value="P-loop containing nucleotide triphosphate hydrolases"/>
    <property type="match status" value="1"/>
</dbReference>
<dbReference type="AlphaFoldDB" id="O67509"/>
<evidence type="ECO:0000256" key="2">
    <source>
        <dbReference type="ARBA" id="ARBA00023134"/>
    </source>
</evidence>
<reference evidence="3 4" key="1">
    <citation type="journal article" date="1998" name="Nature">
        <title>The complete genome of the hyperthermophilic bacterium Aquifex aeolicus.</title>
        <authorList>
            <person name="Deckert G."/>
            <person name="Warren P.V."/>
            <person name="Gaasterland T."/>
            <person name="Young W.G."/>
            <person name="Lenox A.L."/>
            <person name="Graham D.E."/>
            <person name="Overbeek R."/>
            <person name="Snead M.A."/>
            <person name="Keller M."/>
            <person name="Aujay M."/>
            <person name="Huber R."/>
            <person name="Feldman R.A."/>
            <person name="Short J.M."/>
            <person name="Olson G.J."/>
            <person name="Swanson R.V."/>
        </authorList>
    </citation>
    <scope>NUCLEOTIDE SEQUENCE [LARGE SCALE GENOMIC DNA]</scope>
    <source>
        <strain evidence="3 4">VF5</strain>
    </source>
</reference>
<dbReference type="STRING" id="224324.aq_1560"/>
<dbReference type="KEGG" id="aae:aq_1560"/>
<dbReference type="Pfam" id="PF00025">
    <property type="entry name" value="Arf"/>
    <property type="match status" value="1"/>
</dbReference>
<sequence>MIIDHFKKTVKFKIVYHGPALAGKTTNVSQIAKLKGEDILSFNTKEERTLVFDMTKEERNVGDFKASFLIYTVPGQHIYSDIRKMVMRGVDGVVFVVDSSEGRLKENKEFIEVLSEDLKLYGKEIESTPILLQYNKRDLPQALPVEVLQKELNPFNFPYTEAVALEGKGVQETLEEIINLVLENFGRLIK</sequence>
<dbReference type="InterPro" id="IPR052705">
    <property type="entry name" value="Gliding_Motility_GTPase"/>
</dbReference>
<evidence type="ECO:0000256" key="1">
    <source>
        <dbReference type="ARBA" id="ARBA00022741"/>
    </source>
</evidence>
<dbReference type="Proteomes" id="UP000000798">
    <property type="component" value="Chromosome"/>
</dbReference>
<dbReference type="InParanoid" id="O67509"/>
<dbReference type="PANTHER" id="PTHR42708:SF1">
    <property type="entry name" value="GLIDING MOTILITY PROTEIN MGLA"/>
    <property type="match status" value="1"/>
</dbReference>